<dbReference type="SMART" id="SM00112">
    <property type="entry name" value="CA"/>
    <property type="match status" value="3"/>
</dbReference>
<evidence type="ECO:0000256" key="1">
    <source>
        <dbReference type="ARBA" id="ARBA00004167"/>
    </source>
</evidence>
<name>T1EGQ7_HELRO</name>
<dbReference type="FunFam" id="2.60.40.60:FF:000020">
    <property type="entry name" value="Dachsous cadherin-related 1b"/>
    <property type="match status" value="1"/>
</dbReference>
<feature type="domain" description="Cadherin" evidence="10">
    <location>
        <begin position="149"/>
        <end position="256"/>
    </location>
</feature>
<dbReference type="EMBL" id="KB097587">
    <property type="protein sequence ID" value="ESN93847.1"/>
    <property type="molecule type" value="Genomic_DNA"/>
</dbReference>
<dbReference type="OMA" id="PNIRTER"/>
<dbReference type="KEGG" id="hro:HELRODRAFT_120792"/>
<dbReference type="RefSeq" id="XP_009028055.1">
    <property type="nucleotide sequence ID" value="XM_009029807.1"/>
</dbReference>
<keyword evidence="6" id="KW-0472">Membrane</keyword>
<dbReference type="Gene3D" id="2.60.40.60">
    <property type="entry name" value="Cadherins"/>
    <property type="match status" value="4"/>
</dbReference>
<dbReference type="InterPro" id="IPR015919">
    <property type="entry name" value="Cadherin-like_sf"/>
</dbReference>
<dbReference type="CDD" id="cd11304">
    <property type="entry name" value="Cadherin_repeat"/>
    <property type="match status" value="3"/>
</dbReference>
<feature type="region of interest" description="Disordered" evidence="9">
    <location>
        <begin position="60"/>
        <end position="92"/>
    </location>
</feature>
<dbReference type="SUPFAM" id="SSF49313">
    <property type="entry name" value="Cadherin-like"/>
    <property type="match status" value="4"/>
</dbReference>
<evidence type="ECO:0000256" key="8">
    <source>
        <dbReference type="PROSITE-ProRule" id="PRU00043"/>
    </source>
</evidence>
<evidence type="ECO:0000313" key="13">
    <source>
        <dbReference type="Proteomes" id="UP000015101"/>
    </source>
</evidence>
<feature type="domain" description="Cadherin" evidence="10">
    <location>
        <begin position="16"/>
        <end position="148"/>
    </location>
</feature>
<organism evidence="12 13">
    <name type="scientific">Helobdella robusta</name>
    <name type="common">Californian leech</name>
    <dbReference type="NCBI Taxonomy" id="6412"/>
    <lineage>
        <taxon>Eukaryota</taxon>
        <taxon>Metazoa</taxon>
        <taxon>Spiralia</taxon>
        <taxon>Lophotrochozoa</taxon>
        <taxon>Annelida</taxon>
        <taxon>Clitellata</taxon>
        <taxon>Hirudinea</taxon>
        <taxon>Rhynchobdellida</taxon>
        <taxon>Glossiphoniidae</taxon>
        <taxon>Helobdella</taxon>
    </lineage>
</organism>
<dbReference type="PROSITE" id="PS50268">
    <property type="entry name" value="CADHERIN_2"/>
    <property type="match status" value="3"/>
</dbReference>
<proteinExistence type="predicted"/>
<keyword evidence="4 8" id="KW-0106">Calcium</keyword>
<reference evidence="11 13" key="2">
    <citation type="journal article" date="2013" name="Nature">
        <title>Insights into bilaterian evolution from three spiralian genomes.</title>
        <authorList>
            <person name="Simakov O."/>
            <person name="Marletaz F."/>
            <person name="Cho S.J."/>
            <person name="Edsinger-Gonzales E."/>
            <person name="Havlak P."/>
            <person name="Hellsten U."/>
            <person name="Kuo D.H."/>
            <person name="Larsson T."/>
            <person name="Lv J."/>
            <person name="Arendt D."/>
            <person name="Savage R."/>
            <person name="Osoegawa K."/>
            <person name="de Jong P."/>
            <person name="Grimwood J."/>
            <person name="Chapman J.A."/>
            <person name="Shapiro H."/>
            <person name="Aerts A."/>
            <person name="Otillar R.P."/>
            <person name="Terry A.Y."/>
            <person name="Boore J.L."/>
            <person name="Grigoriev I.V."/>
            <person name="Lindberg D.R."/>
            <person name="Seaver E.C."/>
            <person name="Weisblat D.A."/>
            <person name="Putnam N.H."/>
            <person name="Rokhsar D.S."/>
        </authorList>
    </citation>
    <scope>NUCLEOTIDE SEQUENCE</scope>
</reference>
<gene>
    <name evidence="12" type="primary">20195757</name>
    <name evidence="11" type="ORF">HELRODRAFT_120792</name>
</gene>
<dbReference type="FunFam" id="2.60.40.60:FF:000092">
    <property type="entry name" value="Protocadherin 8"/>
    <property type="match status" value="2"/>
</dbReference>
<keyword evidence="13" id="KW-1185">Reference proteome</keyword>
<comment type="subcellular location">
    <subcellularLocation>
        <location evidence="1">Membrane</location>
        <topology evidence="1">Single-pass membrane protein</topology>
    </subcellularLocation>
</comment>
<dbReference type="InterPro" id="IPR002126">
    <property type="entry name" value="Cadherin-like_dom"/>
</dbReference>
<evidence type="ECO:0000256" key="2">
    <source>
        <dbReference type="ARBA" id="ARBA00022692"/>
    </source>
</evidence>
<reference evidence="13" key="1">
    <citation type="submission" date="2012-12" db="EMBL/GenBank/DDBJ databases">
        <authorList>
            <person name="Hellsten U."/>
            <person name="Grimwood J."/>
            <person name="Chapman J.A."/>
            <person name="Shapiro H."/>
            <person name="Aerts A."/>
            <person name="Otillar R.P."/>
            <person name="Terry A.Y."/>
            <person name="Boore J.L."/>
            <person name="Simakov O."/>
            <person name="Marletaz F."/>
            <person name="Cho S.-J."/>
            <person name="Edsinger-Gonzales E."/>
            <person name="Havlak P."/>
            <person name="Kuo D.-H."/>
            <person name="Larsson T."/>
            <person name="Lv J."/>
            <person name="Arendt D."/>
            <person name="Savage R."/>
            <person name="Osoegawa K."/>
            <person name="de Jong P."/>
            <person name="Lindberg D.R."/>
            <person name="Seaver E.C."/>
            <person name="Weisblat D.A."/>
            <person name="Putnam N.H."/>
            <person name="Grigoriev I.V."/>
            <person name="Rokhsar D.S."/>
        </authorList>
    </citation>
    <scope>NUCLEOTIDE SEQUENCE</scope>
</reference>
<evidence type="ECO:0000256" key="6">
    <source>
        <dbReference type="ARBA" id="ARBA00023136"/>
    </source>
</evidence>
<evidence type="ECO:0000259" key="10">
    <source>
        <dbReference type="PROSITE" id="PS50268"/>
    </source>
</evidence>
<keyword evidence="5" id="KW-1133">Transmembrane helix</keyword>
<dbReference type="InterPro" id="IPR050174">
    <property type="entry name" value="Protocadherin/Cadherin-CA"/>
</dbReference>
<dbReference type="AlphaFoldDB" id="T1EGQ7"/>
<dbReference type="OrthoDB" id="6252479at2759"/>
<dbReference type="GeneID" id="20195757"/>
<evidence type="ECO:0000256" key="7">
    <source>
        <dbReference type="ARBA" id="ARBA00023180"/>
    </source>
</evidence>
<dbReference type="eggNOG" id="KOG3594">
    <property type="taxonomic scope" value="Eukaryota"/>
</dbReference>
<dbReference type="InterPro" id="IPR020894">
    <property type="entry name" value="Cadherin_CS"/>
</dbReference>
<keyword evidence="2" id="KW-0812">Transmembrane</keyword>
<dbReference type="PANTHER" id="PTHR24028:SF146">
    <property type="entry name" value="CADHERIN 96CB, ISOFORM D-RELATED"/>
    <property type="match status" value="1"/>
</dbReference>
<dbReference type="EnsemblMetazoa" id="HelroT120792">
    <property type="protein sequence ID" value="HelroP120792"/>
    <property type="gene ID" value="HelroG120792"/>
</dbReference>
<dbReference type="EMBL" id="AMQM01007217">
    <property type="status" value="NOT_ANNOTATED_CDS"/>
    <property type="molecule type" value="Genomic_DNA"/>
</dbReference>
<dbReference type="PROSITE" id="PS00232">
    <property type="entry name" value="CADHERIN_1"/>
    <property type="match status" value="2"/>
</dbReference>
<evidence type="ECO:0000256" key="4">
    <source>
        <dbReference type="ARBA" id="ARBA00022837"/>
    </source>
</evidence>
<evidence type="ECO:0000256" key="5">
    <source>
        <dbReference type="ARBA" id="ARBA00022989"/>
    </source>
</evidence>
<accession>T1EGQ7</accession>
<dbReference type="GO" id="GO:0005886">
    <property type="term" value="C:plasma membrane"/>
    <property type="evidence" value="ECO:0007669"/>
    <property type="project" value="InterPro"/>
</dbReference>
<dbReference type="CTD" id="20195757"/>
<evidence type="ECO:0000313" key="11">
    <source>
        <dbReference type="EMBL" id="ESN93847.1"/>
    </source>
</evidence>
<protein>
    <recommendedName>
        <fullName evidence="10">Cadherin domain-containing protein</fullName>
    </recommendedName>
</protein>
<evidence type="ECO:0000256" key="9">
    <source>
        <dbReference type="SAM" id="MobiDB-lite"/>
    </source>
</evidence>
<feature type="domain" description="Cadherin" evidence="10">
    <location>
        <begin position="261"/>
        <end position="366"/>
    </location>
</feature>
<dbReference type="GO" id="GO:0005509">
    <property type="term" value="F:calcium ion binding"/>
    <property type="evidence" value="ECO:0007669"/>
    <property type="project" value="UniProtKB-UniRule"/>
</dbReference>
<dbReference type="PRINTS" id="PR00205">
    <property type="entry name" value="CADHERIN"/>
</dbReference>
<dbReference type="HOGENOM" id="CLU_006480_3_2_1"/>
<keyword evidence="7" id="KW-0325">Glycoprotein</keyword>
<evidence type="ECO:0000313" key="12">
    <source>
        <dbReference type="EnsemblMetazoa" id="HelroP120792"/>
    </source>
</evidence>
<dbReference type="InParanoid" id="T1EGQ7"/>
<keyword evidence="3" id="KW-0677">Repeat</keyword>
<reference evidence="12" key="3">
    <citation type="submission" date="2015-06" db="UniProtKB">
        <authorList>
            <consortium name="EnsemblMetazoa"/>
        </authorList>
    </citation>
    <scope>IDENTIFICATION</scope>
</reference>
<dbReference type="GO" id="GO:0007156">
    <property type="term" value="P:homophilic cell adhesion via plasma membrane adhesion molecules"/>
    <property type="evidence" value="ECO:0007669"/>
    <property type="project" value="InterPro"/>
</dbReference>
<dbReference type="Pfam" id="PF00028">
    <property type="entry name" value="Cadherin"/>
    <property type="match status" value="3"/>
</dbReference>
<dbReference type="PANTHER" id="PTHR24028">
    <property type="entry name" value="CADHERIN-87A"/>
    <property type="match status" value="1"/>
</dbReference>
<evidence type="ECO:0000256" key="3">
    <source>
        <dbReference type="ARBA" id="ARBA00022737"/>
    </source>
</evidence>
<sequence>IQINLIDINDHAPSFNQPMETLYVSEGSPINKTFKITQASDNDIGVNSIQHYTLIPQYDSSHSHNHYHDQHHNHLHHHQHPANDTNDDDYDDANENKLTIRLIAPLDREITDTYKAAVLAQDGGNPARTGTLNLVIKVTDVNDNAPKFDSDNYTIDIYEDLPVGSVLLRVFAEDRDVGSNSRIIYIHSHINKNSDKEIFSVDESDGKITLRKPLDRETQAMHKFFVWAEDGGTPKMSAFVQVIANVLDVNDNRPTIAITSTTESGLFEVVENSAEGTFVAFVSVRDGDEGKNGMVACELAEVVDASSTTFNNGAYKLETNTDSLDREFINRYNVTISCRDFGSPSLSSAATVPLHVLDVNDNRPAFKKDFIEVHVEEGNEVGKLLAVLNAQDDDDEDVLKYSIEPHLIEGSKIVTSV</sequence>
<dbReference type="Proteomes" id="UP000015101">
    <property type="component" value="Unassembled WGS sequence"/>
</dbReference>